<dbReference type="OrthoDB" id="4019088at2759"/>
<dbReference type="GeneID" id="36567339"/>
<evidence type="ECO:0000313" key="1">
    <source>
        <dbReference type="EMBL" id="PSK36478.1"/>
    </source>
</evidence>
<organism evidence="1 2">
    <name type="scientific">Candidozyma pseudohaemuli</name>
    <dbReference type="NCBI Taxonomy" id="418784"/>
    <lineage>
        <taxon>Eukaryota</taxon>
        <taxon>Fungi</taxon>
        <taxon>Dikarya</taxon>
        <taxon>Ascomycota</taxon>
        <taxon>Saccharomycotina</taxon>
        <taxon>Pichiomycetes</taxon>
        <taxon>Metschnikowiaceae</taxon>
        <taxon>Candidozyma</taxon>
    </lineage>
</organism>
<comment type="caution">
    <text evidence="1">The sequence shown here is derived from an EMBL/GenBank/DDBJ whole genome shotgun (WGS) entry which is preliminary data.</text>
</comment>
<proteinExistence type="predicted"/>
<reference evidence="1 2" key="1">
    <citation type="submission" date="2018-03" db="EMBL/GenBank/DDBJ databases">
        <title>Candida pseudohaemulonii genome assembly and annotation.</title>
        <authorList>
            <person name="Munoz J.F."/>
            <person name="Gade L.G."/>
            <person name="Chow N.A."/>
            <person name="Litvintseva A.P."/>
            <person name="Loparev V.N."/>
            <person name="Cuomo C.A."/>
        </authorList>
    </citation>
    <scope>NUCLEOTIDE SEQUENCE [LARGE SCALE GENOMIC DNA]</scope>
    <source>
        <strain evidence="1 2">B12108</strain>
    </source>
</reference>
<dbReference type="Proteomes" id="UP000241107">
    <property type="component" value="Unassembled WGS sequence"/>
</dbReference>
<sequence>MSDDEDGPGSPAADDLTYGLLLLSLGRKLVNLAERTAQLRRRNQMVVAKVQETKRRQQALEALNSAEMLLLMTRASERRLRHLELVREKARILRLFLEKRNGDLQDTEALALWGDADEEETLEVLDPLLLVISRAVRRYKLRKALRSRQCRLYFDKILRFEVLFSDAVLLLRLPAIGCIENFLHCLGLPDSGDDSYKWFLYSIALIGDFHDSLGSSFDMHPGFNVNLKKASPTSVHLPIMLYHLAVRMFFMLRLFSDKDIHPFSCRRLQFARYWRFYHFLFAIYRDNHKHALREIADEAFSIASTQHRILEAYDLLRTGDGSKDRMRLFKCTRANLEALKTPQELPWALVGVSSESFCEDLKSVSGYCKSLRESAGNSLMYDDNFATDTETPCDEPQTLQFGPDAFTVPPMTSIANWRIQWFAKFKNELMSLQNTNTPANIRTGFVSCDRAGEIVEAQDVKRFFSEVDEAEVSGNNVTFEKKAHRLVARLKGLFCFYFELCKHIGKGSLLHHAEINYLELCASYELKVEKESEKLAQNYVKLLLLLVLQLVEIAGLSNPEATQLARSVDEPNEDFLVRSRMMIEDLFIAAQTSWANLCTFPTSQEFFVFENVMQLVSNESFRRSLGNDFPHLRFSELYHFLYEYGGLLSHVFDPLLVVAAKERGLVIDGASRNDKARNYFHKAFMRFFFADLRTSSDERMVGLRECKLLFHFDDEIHNMLDQARGLVLALTLSTALGLSQGAASELHRYLEHHNGPTGLEVPHAMTDFQISYISTQLCKLDHGEPNIIDAFTERIQKAMLNEHTETMLRKNVRHFTSDLLGLQKRIETFTSLFYELYYPVLNWIHVDLGLPK</sequence>
<gene>
    <name evidence="1" type="ORF">C7M61_003951</name>
</gene>
<dbReference type="RefSeq" id="XP_024712583.1">
    <property type="nucleotide sequence ID" value="XM_024859281.1"/>
</dbReference>
<dbReference type="VEuPathDB" id="FungiDB:C7M61_003951"/>
<name>A0A2P7YKI0_9ASCO</name>
<accession>A0A2P7YKI0</accession>
<keyword evidence="2" id="KW-1185">Reference proteome</keyword>
<protein>
    <submittedName>
        <fullName evidence="1">Uncharacterized protein</fullName>
    </submittedName>
</protein>
<dbReference type="AlphaFoldDB" id="A0A2P7YKI0"/>
<dbReference type="EMBL" id="PYFQ01000011">
    <property type="protein sequence ID" value="PSK36478.1"/>
    <property type="molecule type" value="Genomic_DNA"/>
</dbReference>
<evidence type="ECO:0000313" key="2">
    <source>
        <dbReference type="Proteomes" id="UP000241107"/>
    </source>
</evidence>